<comment type="similarity">
    <text evidence="2">Belongs to the YejK family.</text>
</comment>
<dbReference type="GO" id="GO:0043590">
    <property type="term" value="C:bacterial nucleoid"/>
    <property type="evidence" value="ECO:0007669"/>
    <property type="project" value="TreeGrafter"/>
</dbReference>
<dbReference type="GO" id="GO:0003690">
    <property type="term" value="F:double-stranded DNA binding"/>
    <property type="evidence" value="ECO:0007669"/>
    <property type="project" value="TreeGrafter"/>
</dbReference>
<dbReference type="GO" id="GO:0003727">
    <property type="term" value="F:single-stranded RNA binding"/>
    <property type="evidence" value="ECO:0007669"/>
    <property type="project" value="TreeGrafter"/>
</dbReference>
<dbReference type="Pfam" id="PF04245">
    <property type="entry name" value="NA37"/>
    <property type="match status" value="1"/>
</dbReference>
<dbReference type="PANTHER" id="PTHR38772">
    <property type="match status" value="1"/>
</dbReference>
<evidence type="ECO:0000313" key="5">
    <source>
        <dbReference type="Proteomes" id="UP000254174"/>
    </source>
</evidence>
<keyword evidence="3" id="KW-0963">Cytoplasm</keyword>
<accession>A0A377D2A9</accession>
<proteinExistence type="inferred from homology"/>
<sequence length="89" mass="10131">MSLDINQIALHQLIKRDEQNLELVLRDSLLEPTETVVEMVAELHRAYSAKNKAYGLFSEESELAQTLRLQRQGEEDFLAFSRAATGRLA</sequence>
<dbReference type="EMBL" id="UGFC01000005">
    <property type="protein sequence ID" value="STM10764.1"/>
    <property type="molecule type" value="Genomic_DNA"/>
</dbReference>
<dbReference type="Proteomes" id="UP000254174">
    <property type="component" value="Unassembled WGS sequence"/>
</dbReference>
<gene>
    <name evidence="4" type="primary">ndpA_1</name>
    <name evidence="4" type="ORF">NCTC7922_01388</name>
</gene>
<dbReference type="PANTHER" id="PTHR38772:SF1">
    <property type="entry name" value="NUCLEOID-ASSOCIATED PROTEIN YEJK"/>
    <property type="match status" value="1"/>
</dbReference>
<evidence type="ECO:0000256" key="1">
    <source>
        <dbReference type="ARBA" id="ARBA00004453"/>
    </source>
</evidence>
<protein>
    <submittedName>
        <fullName evidence="4">Nucleoid-associated protein</fullName>
    </submittedName>
</protein>
<reference evidence="4 5" key="1">
    <citation type="submission" date="2018-06" db="EMBL/GenBank/DDBJ databases">
        <authorList>
            <consortium name="Pathogen Informatics"/>
            <person name="Doyle S."/>
        </authorList>
    </citation>
    <scope>NUCLEOTIDE SEQUENCE [LARGE SCALE GENOMIC DNA]</scope>
    <source>
        <strain evidence="4 5">NCTC7922</strain>
    </source>
</reference>
<organism evidence="4 5">
    <name type="scientific">Escherichia coli</name>
    <dbReference type="NCBI Taxonomy" id="562"/>
    <lineage>
        <taxon>Bacteria</taxon>
        <taxon>Pseudomonadati</taxon>
        <taxon>Pseudomonadota</taxon>
        <taxon>Gammaproteobacteria</taxon>
        <taxon>Enterobacterales</taxon>
        <taxon>Enterobacteriaceae</taxon>
        <taxon>Escherichia</taxon>
    </lineage>
</organism>
<evidence type="ECO:0000256" key="2">
    <source>
        <dbReference type="ARBA" id="ARBA00009035"/>
    </source>
</evidence>
<evidence type="ECO:0000256" key="3">
    <source>
        <dbReference type="ARBA" id="ARBA00022490"/>
    </source>
</evidence>
<name>A0A377D2A9_ECOLX</name>
<evidence type="ECO:0000313" key="4">
    <source>
        <dbReference type="EMBL" id="STM10764.1"/>
    </source>
</evidence>
<comment type="subcellular location">
    <subcellularLocation>
        <location evidence="1">Cytoplasm</location>
        <location evidence="1">Nucleoid</location>
    </subcellularLocation>
</comment>
<dbReference type="AlphaFoldDB" id="A0A377D2A9"/>
<dbReference type="InterPro" id="IPR007358">
    <property type="entry name" value="Nucleoid_associated_NdpA"/>
</dbReference>